<dbReference type="RefSeq" id="WP_080620673.1">
    <property type="nucleotide sequence ID" value="NZ_CAWMZI010000001.1"/>
</dbReference>
<dbReference type="STRING" id="147645.A6J80_04655"/>
<gene>
    <name evidence="1" type="ORF">A6J80_04655</name>
</gene>
<keyword evidence="2" id="KW-1185">Reference proteome</keyword>
<evidence type="ECO:0000313" key="2">
    <source>
        <dbReference type="Proteomes" id="UP000191257"/>
    </source>
</evidence>
<reference evidence="1" key="1">
    <citation type="submission" date="2017-12" db="EMBL/GenBank/DDBJ databases">
        <title>FDA dAtabase for Regulatory Grade micrObial Sequences (FDA-ARGOS): Supporting development and validation of Infectious Disease Dx tests.</title>
        <authorList>
            <person name="Campos J."/>
            <person name="Goldberg B."/>
            <person name="Tallon L."/>
            <person name="Sadzewicz L."/>
            <person name="Sengamalay N."/>
            <person name="Ott S."/>
            <person name="Godinez A."/>
            <person name="Nagaraj S."/>
            <person name="Vyas G."/>
            <person name="Aluvathingal J."/>
            <person name="Nadendla S."/>
            <person name="Geyer C."/>
            <person name="Nandy P."/>
            <person name="Hobson J."/>
            <person name="Sichtig H."/>
        </authorList>
    </citation>
    <scope>NUCLEOTIDE SEQUENCE</scope>
    <source>
        <strain evidence="1">FDAARGOS_252</strain>
    </source>
</reference>
<evidence type="ECO:0000313" key="1">
    <source>
        <dbReference type="EMBL" id="ARC35767.1"/>
    </source>
</evidence>
<evidence type="ECO:0008006" key="3">
    <source>
        <dbReference type="Google" id="ProtNLM"/>
    </source>
</evidence>
<proteinExistence type="predicted"/>
<dbReference type="SUPFAM" id="SSF53474">
    <property type="entry name" value="alpha/beta-Hydrolases"/>
    <property type="match status" value="1"/>
</dbReference>
<dbReference type="eggNOG" id="COG1073">
    <property type="taxonomic scope" value="Bacteria"/>
</dbReference>
<dbReference type="AlphaFoldDB" id="A0A1V0GPI4"/>
<dbReference type="Proteomes" id="UP000191257">
    <property type="component" value="Chromosome"/>
</dbReference>
<name>A0A1V0GPI4_9RHOB</name>
<accession>A0A1V0GPI4</accession>
<dbReference type="KEGG" id="pye:A6J80_04655"/>
<dbReference type="InterPro" id="IPR029058">
    <property type="entry name" value="AB_hydrolase_fold"/>
</dbReference>
<sequence length="310" mass="33192">MTQRLLHGDAHHRVTLFPGPAGSRRAVVCFEPGRERMAGFEPAAAPHFAARLGLDALVVQTARRDWFLSPASPALAAALRRATANYAEVCLSGFSMGGYGALLYSAACHGVRAMVVSPQYCIDPAVAPWDPGRHDKFRRIGQPMPLPQSQGDPRLGGIVLYDPAIPEDRQHARHVLKAFPAMTGVALPHGGHPASGVLGEAGRVGRIAEMVIADRIDGAALRDLHRRARRNSARYRLNLALAGAARHGARALPVLAELARTAAPRLRLDAGLALLPLDREQGIAALLQLLDDTPEAPRAWAGRIERALAS</sequence>
<protein>
    <recommendedName>
        <fullName evidence="3">Alpha/beta hydrolase</fullName>
    </recommendedName>
</protein>
<dbReference type="Gene3D" id="3.40.50.1820">
    <property type="entry name" value="alpha/beta hydrolase"/>
    <property type="match status" value="1"/>
</dbReference>
<organism evidence="1 2">
    <name type="scientific">Paracoccus yeei</name>
    <dbReference type="NCBI Taxonomy" id="147645"/>
    <lineage>
        <taxon>Bacteria</taxon>
        <taxon>Pseudomonadati</taxon>
        <taxon>Pseudomonadota</taxon>
        <taxon>Alphaproteobacteria</taxon>
        <taxon>Rhodobacterales</taxon>
        <taxon>Paracoccaceae</taxon>
        <taxon>Paracoccus</taxon>
    </lineage>
</organism>
<dbReference type="EMBL" id="CP020442">
    <property type="protein sequence ID" value="ARC35767.1"/>
    <property type="molecule type" value="Genomic_DNA"/>
</dbReference>